<sequence length="827" mass="90084">MTDLPIAAPLAAALAAKGYESLTPVQEAVLAPELLGRDALVSAQTGSGKTVAFGLAMAPEVLGGADILKPAEAPLALIIAPTRELAQQVARELEWLYAEAGAQIATCVGGMDYRTERRALSFGAHIVVGTPGRLRDHIERGSLDMSLLHVAVLDEADEMLDLGFAEDLEFILSAAPEGRRTLMFSATVPKEIEKLASTFQRDAIRLQTAGEAKQHGDIEYRAFNVSPRDREHAIFNVLRYYEARTAIVFCKTRANVNHLLARMGNRGFQVVALSGELSQTERMHALQALRDGRARVCIATDVAARGIDLPGLELVIHADLPSNSETLLHRSGRTGRAGNKGVSALIVPPSEFRKASRLLQGAKVVAEWAKAPSADEVQERDDARLMELPLLSDRPGEEAALARDLIERYGAEHMAAAFVRLWRDARSAPEVLQDMAPPAAAAPSAPRDRNAFGEAEWFLLTVGHEGRAEARWLLPKICDGVGITKNEIGAIRVQQTVTFVQIAKAAAGRIGAQVELEPGLNMERVEGEPQFGRPERGGPRPERAPRPDRGDRTDRAPRRDKPAYQPKPSRFVDEGEAAPRPAREDRPARDRDERPARAWEDRRPAAAEGTRKPYASREREYPQRPEGAETEKRSYKPREAAPYGRKAQGEEAAPARKPYTPRDSGDRKPYAPREAGERKPYAPRDGADRKPYTPREGGERKPYGARDTGDRKPYTPREGGDRKPYGARDEGDRKPYAPRGAGPEGGDRKPRWSAGDRATKGGDAKPAAKSAGFKSHGGGKDKPARAAGTKSHKAEGGFAAKSGKGKPAPRPVDARDTSKRFVPPKKK</sequence>
<evidence type="ECO:0000256" key="5">
    <source>
        <dbReference type="ARBA" id="ARBA00038437"/>
    </source>
</evidence>
<dbReference type="RefSeq" id="WP_108130557.1">
    <property type="nucleotide sequence ID" value="NZ_QBKP01000022.1"/>
</dbReference>
<dbReference type="Pfam" id="PF00270">
    <property type="entry name" value="DEAD"/>
    <property type="match status" value="1"/>
</dbReference>
<gene>
    <name evidence="9" type="ORF">C8N34_1224</name>
</gene>
<dbReference type="PROSITE" id="PS00039">
    <property type="entry name" value="DEAD_ATP_HELICASE"/>
    <property type="match status" value="1"/>
</dbReference>
<evidence type="ECO:0000256" key="3">
    <source>
        <dbReference type="ARBA" id="ARBA00022806"/>
    </source>
</evidence>
<dbReference type="GO" id="GO:0016787">
    <property type="term" value="F:hydrolase activity"/>
    <property type="evidence" value="ECO:0007669"/>
    <property type="project" value="UniProtKB-KW"/>
</dbReference>
<dbReference type="EMBL" id="QBKP01000022">
    <property type="protein sequence ID" value="PTX45423.1"/>
    <property type="molecule type" value="Genomic_DNA"/>
</dbReference>
<dbReference type="PANTHER" id="PTHR47959:SF1">
    <property type="entry name" value="ATP-DEPENDENT RNA HELICASE DBPA"/>
    <property type="match status" value="1"/>
</dbReference>
<accession>A0A2T6ANL4</accession>
<dbReference type="InterPro" id="IPR011545">
    <property type="entry name" value="DEAD/DEAH_box_helicase_dom"/>
</dbReference>
<dbReference type="SUPFAM" id="SSF52540">
    <property type="entry name" value="P-loop containing nucleoside triphosphate hydrolases"/>
    <property type="match status" value="1"/>
</dbReference>
<dbReference type="GO" id="GO:0003724">
    <property type="term" value="F:RNA helicase activity"/>
    <property type="evidence" value="ECO:0007669"/>
    <property type="project" value="TreeGrafter"/>
</dbReference>
<dbReference type="GO" id="GO:0005524">
    <property type="term" value="F:ATP binding"/>
    <property type="evidence" value="ECO:0007669"/>
    <property type="project" value="UniProtKB-KW"/>
</dbReference>
<feature type="compositionally biased region" description="Basic and acidic residues" evidence="6">
    <location>
        <begin position="663"/>
        <end position="735"/>
    </location>
</feature>
<evidence type="ECO:0000256" key="2">
    <source>
        <dbReference type="ARBA" id="ARBA00022801"/>
    </source>
</evidence>
<keyword evidence="4" id="KW-0067">ATP-binding</keyword>
<dbReference type="InterPro" id="IPR001650">
    <property type="entry name" value="Helicase_C-like"/>
</dbReference>
<keyword evidence="1" id="KW-0547">Nucleotide-binding</keyword>
<feature type="domain" description="Helicase C-terminal" evidence="8">
    <location>
        <begin position="236"/>
        <end position="385"/>
    </location>
</feature>
<dbReference type="SMART" id="SM00487">
    <property type="entry name" value="DEXDc"/>
    <property type="match status" value="1"/>
</dbReference>
<reference evidence="9 10" key="1">
    <citation type="submission" date="2018-04" db="EMBL/GenBank/DDBJ databases">
        <title>Genomic Encyclopedia of Archaeal and Bacterial Type Strains, Phase II (KMG-II): from individual species to whole genera.</title>
        <authorList>
            <person name="Goeker M."/>
        </authorList>
    </citation>
    <scope>NUCLEOTIDE SEQUENCE [LARGE SCALE GENOMIC DNA]</scope>
    <source>
        <strain evidence="9 10">DSM 21823</strain>
    </source>
</reference>
<evidence type="ECO:0000256" key="4">
    <source>
        <dbReference type="ARBA" id="ARBA00022840"/>
    </source>
</evidence>
<dbReference type="InterPro" id="IPR012677">
    <property type="entry name" value="Nucleotide-bd_a/b_plait_sf"/>
</dbReference>
<feature type="compositionally biased region" description="Basic and acidic residues" evidence="6">
    <location>
        <begin position="523"/>
        <end position="562"/>
    </location>
</feature>
<dbReference type="Gene3D" id="3.40.50.300">
    <property type="entry name" value="P-loop containing nucleotide triphosphate hydrolases"/>
    <property type="match status" value="2"/>
</dbReference>
<feature type="domain" description="Helicase ATP-binding" evidence="7">
    <location>
        <begin position="30"/>
        <end position="206"/>
    </location>
</feature>
<name>A0A2T6ANL4_9RHOB</name>
<keyword evidence="2" id="KW-0378">Hydrolase</keyword>
<dbReference type="CDD" id="cd12252">
    <property type="entry name" value="RRM_DbpA"/>
    <property type="match status" value="1"/>
</dbReference>
<comment type="caution">
    <text evidence="9">The sequence shown here is derived from an EMBL/GenBank/DDBJ whole genome shotgun (WGS) entry which is preliminary data.</text>
</comment>
<evidence type="ECO:0000313" key="10">
    <source>
        <dbReference type="Proteomes" id="UP000244224"/>
    </source>
</evidence>
<dbReference type="InterPro" id="IPR000629">
    <property type="entry name" value="RNA-helicase_DEAD-box_CS"/>
</dbReference>
<dbReference type="Pfam" id="PF00271">
    <property type="entry name" value="Helicase_C"/>
    <property type="match status" value="1"/>
</dbReference>
<dbReference type="InterPro" id="IPR050079">
    <property type="entry name" value="DEAD_box_RNA_helicase"/>
</dbReference>
<evidence type="ECO:0000259" key="8">
    <source>
        <dbReference type="PROSITE" id="PS51194"/>
    </source>
</evidence>
<dbReference type="SMART" id="SM00490">
    <property type="entry name" value="HELICc"/>
    <property type="match status" value="1"/>
</dbReference>
<evidence type="ECO:0000256" key="6">
    <source>
        <dbReference type="SAM" id="MobiDB-lite"/>
    </source>
</evidence>
<dbReference type="PROSITE" id="PS51194">
    <property type="entry name" value="HELICASE_CTER"/>
    <property type="match status" value="1"/>
</dbReference>
<keyword evidence="3 9" id="KW-0347">Helicase</keyword>
<dbReference type="OrthoDB" id="9805696at2"/>
<dbReference type="Pfam" id="PF03880">
    <property type="entry name" value="DbpA"/>
    <property type="match status" value="1"/>
</dbReference>
<dbReference type="InterPro" id="IPR027417">
    <property type="entry name" value="P-loop_NTPase"/>
</dbReference>
<organism evidence="9 10">
    <name type="scientific">Gemmobacter caeni</name>
    <dbReference type="NCBI Taxonomy" id="589035"/>
    <lineage>
        <taxon>Bacteria</taxon>
        <taxon>Pseudomonadati</taxon>
        <taxon>Pseudomonadota</taxon>
        <taxon>Alphaproteobacteria</taxon>
        <taxon>Rhodobacterales</taxon>
        <taxon>Paracoccaceae</taxon>
        <taxon>Gemmobacter</taxon>
    </lineage>
</organism>
<dbReference type="GO" id="GO:0005829">
    <property type="term" value="C:cytosol"/>
    <property type="evidence" value="ECO:0007669"/>
    <property type="project" value="TreeGrafter"/>
</dbReference>
<feature type="compositionally biased region" description="Basic and acidic residues" evidence="6">
    <location>
        <begin position="581"/>
        <end position="639"/>
    </location>
</feature>
<evidence type="ECO:0000259" key="7">
    <source>
        <dbReference type="PROSITE" id="PS51192"/>
    </source>
</evidence>
<dbReference type="PANTHER" id="PTHR47959">
    <property type="entry name" value="ATP-DEPENDENT RNA HELICASE RHLE-RELATED"/>
    <property type="match status" value="1"/>
</dbReference>
<dbReference type="CDD" id="cd18787">
    <property type="entry name" value="SF2_C_DEAD"/>
    <property type="match status" value="1"/>
</dbReference>
<dbReference type="InterPro" id="IPR005580">
    <property type="entry name" value="DbpA/CsdA_RNA-bd_dom"/>
</dbReference>
<dbReference type="InterPro" id="IPR014001">
    <property type="entry name" value="Helicase_ATP-bd"/>
</dbReference>
<dbReference type="PROSITE" id="PS51192">
    <property type="entry name" value="HELICASE_ATP_BIND_1"/>
    <property type="match status" value="1"/>
</dbReference>
<proteinExistence type="inferred from homology"/>
<evidence type="ECO:0000256" key="1">
    <source>
        <dbReference type="ARBA" id="ARBA00022741"/>
    </source>
</evidence>
<keyword evidence="10" id="KW-1185">Reference proteome</keyword>
<feature type="region of interest" description="Disordered" evidence="6">
    <location>
        <begin position="521"/>
        <end position="827"/>
    </location>
</feature>
<dbReference type="GO" id="GO:0003676">
    <property type="term" value="F:nucleic acid binding"/>
    <property type="evidence" value="ECO:0007669"/>
    <property type="project" value="InterPro"/>
</dbReference>
<comment type="similarity">
    <text evidence="5">Belongs to the DEAD box helicase family.</text>
</comment>
<dbReference type="AlphaFoldDB" id="A0A2T6ANL4"/>
<evidence type="ECO:0000313" key="9">
    <source>
        <dbReference type="EMBL" id="PTX45423.1"/>
    </source>
</evidence>
<dbReference type="InterPro" id="IPR044742">
    <property type="entry name" value="DEAD/DEAH_RhlB"/>
</dbReference>
<dbReference type="CDD" id="cd00268">
    <property type="entry name" value="DEADc"/>
    <property type="match status" value="1"/>
</dbReference>
<dbReference type="Proteomes" id="UP000244224">
    <property type="component" value="Unassembled WGS sequence"/>
</dbReference>
<protein>
    <submittedName>
        <fullName evidence="9">ATP-dependent RNA helicase DeaD</fullName>
    </submittedName>
</protein>
<dbReference type="Gene3D" id="3.30.70.330">
    <property type="match status" value="1"/>
</dbReference>